<reference evidence="13" key="1">
    <citation type="submission" date="2021-01" db="UniProtKB">
        <authorList>
            <consortium name="EnsemblMetazoa"/>
        </authorList>
    </citation>
    <scope>IDENTIFICATION</scope>
</reference>
<evidence type="ECO:0000256" key="3">
    <source>
        <dbReference type="ARBA" id="ARBA00022516"/>
    </source>
</evidence>
<name>A0A7M7G8X8_NASVI</name>
<keyword evidence="4 10" id="KW-0812">Transmembrane</keyword>
<comment type="subcellular location">
    <subcellularLocation>
        <location evidence="1">Membrane</location>
        <topology evidence="1">Multi-pass membrane protein</topology>
    </subcellularLocation>
</comment>
<sequence>MSVSSSRMDPTTSIPAFYAGRSIFVTGATGFMGKVLIEKLLWSCPDIQEIFLLMRPKKNMSIDDRLRKMLTLPLFDRLRENRPEAFDKLIPVQGDVSAEGLGLPAVERRVIIERVSIVFHVAASVRFDDPIRDAIFMNTRSTRDVCILAANMKKLVALMHVSSTYSHTDKYVVEEKLYPCDVDWKKAIKIAETVDDHTLRILTPKYMGSFPNTYTFTKRLAEGVVADFAGILPIVVFRPSIVISSMEEPVPGWLDNFNGPVGMMVGGGKGVLKVVFLESQTTADFIPVDIAIKAMISATWKRGINTITKDPNIYVYNCSSSDIKSISMAEIAEMGIRFMETIPLDNSLWLPSINIVRSKLAYYLLTLLLHLLPAVIIDTALKLAGKKPMLVRLQRKVYTANSALEYFLTNEWKFKNEKLLDLLTDTPPADLESFGFEYATFDIHKYFQNCVVGAKKYLLHEDMSKLQEAKVHNDRMYWVDVVFKAWLVAMFVWFLMHFGLVNLAIRSYRSTVEIFDA</sequence>
<dbReference type="InParanoid" id="A0A7M7G8X8"/>
<dbReference type="GeneID" id="100123790"/>
<dbReference type="PANTHER" id="PTHR11011:SF24">
    <property type="entry name" value="FATTY ACYL-COA REDUCTASE"/>
    <property type="match status" value="1"/>
</dbReference>
<keyword evidence="6 10" id="KW-1133">Transmembrane helix</keyword>
<evidence type="ECO:0000313" key="13">
    <source>
        <dbReference type="EnsemblMetazoa" id="XP_001607507"/>
    </source>
</evidence>
<dbReference type="GO" id="GO:0035336">
    <property type="term" value="P:long-chain fatty-acyl-CoA metabolic process"/>
    <property type="evidence" value="ECO:0007669"/>
    <property type="project" value="TreeGrafter"/>
</dbReference>
<dbReference type="SUPFAM" id="SSF51735">
    <property type="entry name" value="NAD(P)-binding Rossmann-fold domains"/>
    <property type="match status" value="1"/>
</dbReference>
<dbReference type="OrthoDB" id="429813at2759"/>
<dbReference type="Proteomes" id="UP000002358">
    <property type="component" value="Chromosome 1"/>
</dbReference>
<dbReference type="InterPro" id="IPR036291">
    <property type="entry name" value="NAD(P)-bd_dom_sf"/>
</dbReference>
<evidence type="ECO:0000256" key="6">
    <source>
        <dbReference type="ARBA" id="ARBA00022989"/>
    </source>
</evidence>
<proteinExistence type="inferred from homology"/>
<dbReference type="KEGG" id="nvi:100123790"/>
<dbReference type="CDD" id="cd09071">
    <property type="entry name" value="FAR_C"/>
    <property type="match status" value="1"/>
</dbReference>
<comment type="similarity">
    <text evidence="2 10">Belongs to the fatty acyl-CoA reductase family.</text>
</comment>
<protein>
    <recommendedName>
        <fullName evidence="10">Fatty acyl-CoA reductase</fullName>
        <ecNumber evidence="10">1.2.1.84</ecNumber>
    </recommendedName>
</protein>
<dbReference type="Pfam" id="PF03015">
    <property type="entry name" value="Sterile"/>
    <property type="match status" value="1"/>
</dbReference>
<evidence type="ECO:0000256" key="8">
    <source>
        <dbReference type="ARBA" id="ARBA00023136"/>
    </source>
</evidence>
<evidence type="ECO:0000259" key="12">
    <source>
        <dbReference type="Pfam" id="PF07993"/>
    </source>
</evidence>
<keyword evidence="14" id="KW-1185">Reference proteome</keyword>
<dbReference type="Gene3D" id="3.40.50.720">
    <property type="entry name" value="NAD(P)-binding Rossmann-like Domain"/>
    <property type="match status" value="1"/>
</dbReference>
<dbReference type="SMR" id="A0A7M7G8X8"/>
<evidence type="ECO:0000256" key="4">
    <source>
        <dbReference type="ARBA" id="ARBA00022692"/>
    </source>
</evidence>
<comment type="function">
    <text evidence="10">Catalyzes the reduction of fatty acyl-CoA to fatty alcohols.</text>
</comment>
<dbReference type="PANTHER" id="PTHR11011">
    <property type="entry name" value="MALE STERILITY PROTEIN 2-RELATED"/>
    <property type="match status" value="1"/>
</dbReference>
<keyword evidence="7 10" id="KW-0443">Lipid metabolism</keyword>
<dbReference type="InterPro" id="IPR026055">
    <property type="entry name" value="FAR"/>
</dbReference>
<organism evidence="13 14">
    <name type="scientific">Nasonia vitripennis</name>
    <name type="common">Parasitic wasp</name>
    <dbReference type="NCBI Taxonomy" id="7425"/>
    <lineage>
        <taxon>Eukaryota</taxon>
        <taxon>Metazoa</taxon>
        <taxon>Ecdysozoa</taxon>
        <taxon>Arthropoda</taxon>
        <taxon>Hexapoda</taxon>
        <taxon>Insecta</taxon>
        <taxon>Pterygota</taxon>
        <taxon>Neoptera</taxon>
        <taxon>Endopterygota</taxon>
        <taxon>Hymenoptera</taxon>
        <taxon>Apocrita</taxon>
        <taxon>Proctotrupomorpha</taxon>
        <taxon>Chalcidoidea</taxon>
        <taxon>Pteromalidae</taxon>
        <taxon>Pteromalinae</taxon>
        <taxon>Nasonia</taxon>
    </lineage>
</organism>
<dbReference type="FunFam" id="3.40.50.720:FF:000143">
    <property type="entry name" value="Fatty acyl-CoA reductase"/>
    <property type="match status" value="1"/>
</dbReference>
<evidence type="ECO:0000256" key="7">
    <source>
        <dbReference type="ARBA" id="ARBA00023098"/>
    </source>
</evidence>
<dbReference type="InterPro" id="IPR033640">
    <property type="entry name" value="FAR_C"/>
</dbReference>
<evidence type="ECO:0000256" key="2">
    <source>
        <dbReference type="ARBA" id="ARBA00005928"/>
    </source>
</evidence>
<keyword evidence="8 10" id="KW-0472">Membrane</keyword>
<dbReference type="RefSeq" id="XP_001607507.3">
    <property type="nucleotide sequence ID" value="XM_001607457.6"/>
</dbReference>
<dbReference type="GO" id="GO:0080019">
    <property type="term" value="F:alcohol-forming very long-chain fatty acyl-CoA reductase activity"/>
    <property type="evidence" value="ECO:0007669"/>
    <property type="project" value="InterPro"/>
</dbReference>
<dbReference type="EnsemblMetazoa" id="XM_001607457">
    <property type="protein sequence ID" value="XP_001607507"/>
    <property type="gene ID" value="LOC100123790"/>
</dbReference>
<dbReference type="FunCoup" id="A0A7M7G8X8">
    <property type="interactions" value="61"/>
</dbReference>
<evidence type="ECO:0000256" key="9">
    <source>
        <dbReference type="ARBA" id="ARBA00052530"/>
    </source>
</evidence>
<keyword evidence="5 10" id="KW-0521">NADP</keyword>
<dbReference type="GO" id="GO:0016020">
    <property type="term" value="C:membrane"/>
    <property type="evidence" value="ECO:0007669"/>
    <property type="project" value="UniProtKB-SubCell"/>
</dbReference>
<comment type="catalytic activity">
    <reaction evidence="9 10">
        <text>a long-chain fatty acyl-CoA + 2 NADPH + 2 H(+) = a long-chain primary fatty alcohol + 2 NADP(+) + CoA</text>
        <dbReference type="Rhea" id="RHEA:52716"/>
        <dbReference type="ChEBI" id="CHEBI:15378"/>
        <dbReference type="ChEBI" id="CHEBI:57287"/>
        <dbReference type="ChEBI" id="CHEBI:57783"/>
        <dbReference type="ChEBI" id="CHEBI:58349"/>
        <dbReference type="ChEBI" id="CHEBI:77396"/>
        <dbReference type="ChEBI" id="CHEBI:83139"/>
        <dbReference type="EC" id="1.2.1.84"/>
    </reaction>
</comment>
<dbReference type="GO" id="GO:0102965">
    <property type="term" value="F:alcohol-forming long-chain fatty acyl-CoA reductase activity"/>
    <property type="evidence" value="ECO:0007669"/>
    <property type="project" value="UniProtKB-EC"/>
</dbReference>
<accession>A0A7M7G8X8</accession>
<feature type="domain" description="Thioester reductase (TE)" evidence="12">
    <location>
        <begin position="25"/>
        <end position="295"/>
    </location>
</feature>
<keyword evidence="10" id="KW-0560">Oxidoreductase</keyword>
<evidence type="ECO:0000256" key="10">
    <source>
        <dbReference type="RuleBase" id="RU363097"/>
    </source>
</evidence>
<dbReference type="EC" id="1.2.1.84" evidence="10"/>
<keyword evidence="3 10" id="KW-0444">Lipid biosynthesis</keyword>
<evidence type="ECO:0000259" key="11">
    <source>
        <dbReference type="Pfam" id="PF03015"/>
    </source>
</evidence>
<evidence type="ECO:0000256" key="1">
    <source>
        <dbReference type="ARBA" id="ARBA00004141"/>
    </source>
</evidence>
<evidence type="ECO:0000256" key="5">
    <source>
        <dbReference type="ARBA" id="ARBA00022857"/>
    </source>
</evidence>
<feature type="domain" description="Fatty acyl-CoA reductase C-terminal" evidence="11">
    <location>
        <begin position="369"/>
        <end position="461"/>
    </location>
</feature>
<feature type="transmembrane region" description="Helical" evidence="10">
    <location>
        <begin position="485"/>
        <end position="505"/>
    </location>
</feature>
<dbReference type="InterPro" id="IPR013120">
    <property type="entry name" value="FAR_NAD-bd"/>
</dbReference>
<evidence type="ECO:0000313" key="14">
    <source>
        <dbReference type="Proteomes" id="UP000002358"/>
    </source>
</evidence>
<dbReference type="CDD" id="cd05236">
    <property type="entry name" value="FAR-N_SDR_e"/>
    <property type="match status" value="1"/>
</dbReference>
<dbReference type="GO" id="GO:0005777">
    <property type="term" value="C:peroxisome"/>
    <property type="evidence" value="ECO:0007669"/>
    <property type="project" value="TreeGrafter"/>
</dbReference>
<dbReference type="Pfam" id="PF07993">
    <property type="entry name" value="NAD_binding_4"/>
    <property type="match status" value="1"/>
</dbReference>
<dbReference type="AlphaFoldDB" id="A0A7M7G8X8"/>